<dbReference type="GO" id="GO:0016240">
    <property type="term" value="P:autophagosome membrane docking"/>
    <property type="evidence" value="ECO:0007669"/>
    <property type="project" value="TreeGrafter"/>
</dbReference>
<feature type="compositionally biased region" description="Low complexity" evidence="2">
    <location>
        <begin position="489"/>
        <end position="498"/>
    </location>
</feature>
<proteinExistence type="predicted"/>
<dbReference type="GO" id="GO:0035014">
    <property type="term" value="F:phosphatidylinositol 3-kinase regulator activity"/>
    <property type="evidence" value="ECO:0007669"/>
    <property type="project" value="TreeGrafter"/>
</dbReference>
<protein>
    <recommendedName>
        <fullName evidence="5">Beclin 1-associated autophagy-related key regulator</fullName>
    </recommendedName>
</protein>
<evidence type="ECO:0008006" key="5">
    <source>
        <dbReference type="Google" id="ProtNLM"/>
    </source>
</evidence>
<evidence type="ECO:0000313" key="4">
    <source>
        <dbReference type="Proteomes" id="UP000887568"/>
    </source>
</evidence>
<dbReference type="GO" id="GO:0005776">
    <property type="term" value="C:autophagosome"/>
    <property type="evidence" value="ECO:0007669"/>
    <property type="project" value="TreeGrafter"/>
</dbReference>
<keyword evidence="4" id="KW-1185">Reference proteome</keyword>
<dbReference type="GO" id="GO:0097629">
    <property type="term" value="C:extrinsic component of omegasome membrane"/>
    <property type="evidence" value="ECO:0007669"/>
    <property type="project" value="TreeGrafter"/>
</dbReference>
<dbReference type="GO" id="GO:0043495">
    <property type="term" value="F:protein-membrane adaptor activity"/>
    <property type="evidence" value="ECO:0007669"/>
    <property type="project" value="TreeGrafter"/>
</dbReference>
<dbReference type="CTD" id="22863"/>
<evidence type="ECO:0000256" key="1">
    <source>
        <dbReference type="ARBA" id="ARBA00023054"/>
    </source>
</evidence>
<evidence type="ECO:0000256" key="2">
    <source>
        <dbReference type="SAM" id="MobiDB-lite"/>
    </source>
</evidence>
<dbReference type="PANTHER" id="PTHR13664">
    <property type="entry name" value="BECLIN 1-ASSOCIATED AUTOPHAGY-RELATED KEY REGULATOR"/>
    <property type="match status" value="1"/>
</dbReference>
<dbReference type="GO" id="GO:0000045">
    <property type="term" value="P:autophagosome assembly"/>
    <property type="evidence" value="ECO:0007669"/>
    <property type="project" value="TreeGrafter"/>
</dbReference>
<feature type="compositionally biased region" description="Polar residues" evidence="2">
    <location>
        <begin position="445"/>
        <end position="473"/>
    </location>
</feature>
<dbReference type="GeneID" id="119742944"/>
<organism evidence="3 4">
    <name type="scientific">Patiria miniata</name>
    <name type="common">Bat star</name>
    <name type="synonym">Asterina miniata</name>
    <dbReference type="NCBI Taxonomy" id="46514"/>
    <lineage>
        <taxon>Eukaryota</taxon>
        <taxon>Metazoa</taxon>
        <taxon>Echinodermata</taxon>
        <taxon>Eleutherozoa</taxon>
        <taxon>Asterozoa</taxon>
        <taxon>Asteroidea</taxon>
        <taxon>Valvatacea</taxon>
        <taxon>Valvatida</taxon>
        <taxon>Asterinidae</taxon>
        <taxon>Patiria</taxon>
    </lineage>
</organism>
<feature type="region of interest" description="Disordered" evidence="2">
    <location>
        <begin position="415"/>
        <end position="498"/>
    </location>
</feature>
<dbReference type="GO" id="GO:0009267">
    <property type="term" value="P:cellular response to starvation"/>
    <property type="evidence" value="ECO:0007669"/>
    <property type="project" value="TreeGrafter"/>
</dbReference>
<dbReference type="InterPro" id="IPR018791">
    <property type="entry name" value="UV_resistance/autophagy_Atg14"/>
</dbReference>
<dbReference type="Proteomes" id="UP000887568">
    <property type="component" value="Unplaced"/>
</dbReference>
<dbReference type="PANTHER" id="PTHR13664:SF0">
    <property type="entry name" value="BECLIN 1-ASSOCIATED AUTOPHAGY-RELATED KEY REGULATOR"/>
    <property type="match status" value="1"/>
</dbReference>
<feature type="compositionally biased region" description="Low complexity" evidence="2">
    <location>
        <begin position="415"/>
        <end position="427"/>
    </location>
</feature>
<accession>A0A914BGX7</accession>
<dbReference type="OrthoDB" id="16772at2759"/>
<dbReference type="RefSeq" id="XP_038075145.1">
    <property type="nucleotide sequence ID" value="XM_038219217.1"/>
</dbReference>
<name>A0A914BGX7_PATMI</name>
<dbReference type="GO" id="GO:0000423">
    <property type="term" value="P:mitophagy"/>
    <property type="evidence" value="ECO:0007669"/>
    <property type="project" value="TreeGrafter"/>
</dbReference>
<dbReference type="Pfam" id="PF10186">
    <property type="entry name" value="ATG14"/>
    <property type="match status" value="1"/>
</dbReference>
<dbReference type="GO" id="GO:0035032">
    <property type="term" value="C:phosphatidylinositol 3-kinase complex, class III"/>
    <property type="evidence" value="ECO:0007669"/>
    <property type="project" value="TreeGrafter"/>
</dbReference>
<keyword evidence="1" id="KW-0175">Coiled coil</keyword>
<dbReference type="OMA" id="DLGRYGH"/>
<feature type="compositionally biased region" description="Acidic residues" evidence="2">
    <location>
        <begin position="431"/>
        <end position="443"/>
    </location>
</feature>
<dbReference type="AlphaFoldDB" id="A0A914BGX7"/>
<evidence type="ECO:0000313" key="3">
    <source>
        <dbReference type="EnsemblMetazoa" id="XP_038075145.1"/>
    </source>
</evidence>
<reference evidence="3" key="1">
    <citation type="submission" date="2022-11" db="UniProtKB">
        <authorList>
            <consortium name="EnsemblMetazoa"/>
        </authorList>
    </citation>
    <scope>IDENTIFICATION</scope>
</reference>
<dbReference type="GO" id="GO:0097632">
    <property type="term" value="C:extrinsic component of phagophore assembly site membrane"/>
    <property type="evidence" value="ECO:0007669"/>
    <property type="project" value="TreeGrafter"/>
</dbReference>
<sequence length="517" mass="56818">MTLAMDGFDSGEKAENFQNEFPIIAPPFGGLLIAVERCPLCERTKKPFTCQKCVEKGDFVHSNSCGFGKNSERFSDKLHRLHHLRKERLDIFEKVSKKLDRAVSIAAKKWEISMLKDRLELMQKALEESKERCLADKASKTSQSAKIKDKVTTARNHMIKLERTTKCIDHGKTVLGSRQAELAGCEKRLSELRRSNVNQLTTYIFTINEIHTGDSRPADAEEESDRLVADLAEARQLSYVQGRWIETENSHEVQYSLVHPSAVCVPANGDYTAYSAWVAAKENANQGTDTQLDLSNPGKVLSGALCHTAQLVSLLTYYLGIVLPKKCPFSVFCGEQLSSHDFYKAVDKLNTNVLYLCFSQNVDIECLHPHYTVRNLLALLSPSNVQLGRNGPIDMTDVHADLLLSVPRTSHISLTSESESASESLSHLMDEDSDTSGDLEWENVLDSQVPTLTGNPSTATSPLPESVASFQQDGSEDDGAQLGETVTEGSPAGAAGGLMSSAAASVVSFWRAATSQR</sequence>
<dbReference type="EnsemblMetazoa" id="XM_038219217.1">
    <property type="protein sequence ID" value="XP_038075145.1"/>
    <property type="gene ID" value="LOC119742944"/>
</dbReference>